<sequence>MEQEIQIQPLIASPPPPPPPPQQQQPPPLNTSATSTTTINASNTKSKKLRLLPLIFLIYFEVSGGPYGAENAVRAAGPLLTLTGFLVIPFVCSLPEALITAELSTSFPGNGGFVLWAIHAFNPITASLTGSFKFLSSTINTATFPNLCSDYLSPVFPSLAAGAPRGLFITLLIITLSFINFTGLTILGYVAVALGIVSLLPFVLMTCMAAPAVRPARWTEVRKKIDWGLYMNTLFWNMNYWDNASTLAGEVDQPQRSFPRAILAAGILTCVSYFVPILAVTGAVDVSDDSWTDGFFADAAGMIGGKWLKLWIEAGAVLSAIGLYEAQLSSNTFQLLGMAELGLLPRSLSTRSKWFNTPWLSILVSTLITLSISFLSFSDIISAANFLYNLGMLIEFAAFIRLRMKMPELNRPYKVPLGTAGVIVMCAVPSVILVFLMVVSSWRVFLITAALTFIALSLYYCMAFVGVEGVLSSVLRVRSTNWRMIRKVNHEVEVKS</sequence>
<evidence type="ECO:0000313" key="14">
    <source>
        <dbReference type="Proteomes" id="UP001085076"/>
    </source>
</evidence>
<feature type="compositionally biased region" description="Pro residues" evidence="11">
    <location>
        <begin position="12"/>
        <end position="29"/>
    </location>
</feature>
<feature type="transmembrane region" description="Helical" evidence="12">
    <location>
        <begin position="444"/>
        <end position="477"/>
    </location>
</feature>
<evidence type="ECO:0000256" key="9">
    <source>
        <dbReference type="ARBA" id="ARBA00074311"/>
    </source>
</evidence>
<dbReference type="FunFam" id="1.20.1740.10:FF:000041">
    <property type="entry name" value="Amino acid permease, putative"/>
    <property type="match status" value="1"/>
</dbReference>
<keyword evidence="4 12" id="KW-0812">Transmembrane</keyword>
<feature type="transmembrane region" description="Helical" evidence="12">
    <location>
        <begin position="383"/>
        <end position="403"/>
    </location>
</feature>
<dbReference type="Pfam" id="PF13520">
    <property type="entry name" value="AA_permease_2"/>
    <property type="match status" value="1"/>
</dbReference>
<name>A0A9D5CSI0_9LILI</name>
<evidence type="ECO:0000256" key="6">
    <source>
        <dbReference type="ARBA" id="ARBA00022989"/>
    </source>
</evidence>
<feature type="transmembrane region" description="Helical" evidence="12">
    <location>
        <begin position="359"/>
        <end position="377"/>
    </location>
</feature>
<keyword evidence="3" id="KW-1003">Cell membrane</keyword>
<keyword evidence="14" id="KW-1185">Reference proteome</keyword>
<evidence type="ECO:0000256" key="7">
    <source>
        <dbReference type="ARBA" id="ARBA00023136"/>
    </source>
</evidence>
<evidence type="ECO:0000256" key="3">
    <source>
        <dbReference type="ARBA" id="ARBA00022475"/>
    </source>
</evidence>
<comment type="caution">
    <text evidence="13">The sequence shown here is derived from an EMBL/GenBank/DDBJ whole genome shotgun (WGS) entry which is preliminary data.</text>
</comment>
<reference evidence="13" key="2">
    <citation type="journal article" date="2022" name="Hortic Res">
        <title>The genome of Dioscorea zingiberensis sheds light on the biosynthesis, origin and evolution of the medicinally important diosgenin saponins.</title>
        <authorList>
            <person name="Li Y."/>
            <person name="Tan C."/>
            <person name="Li Z."/>
            <person name="Guo J."/>
            <person name="Li S."/>
            <person name="Chen X."/>
            <person name="Wang C."/>
            <person name="Dai X."/>
            <person name="Yang H."/>
            <person name="Song W."/>
            <person name="Hou L."/>
            <person name="Xu J."/>
            <person name="Tong Z."/>
            <person name="Xu A."/>
            <person name="Yuan X."/>
            <person name="Wang W."/>
            <person name="Yang Q."/>
            <person name="Chen L."/>
            <person name="Sun Z."/>
            <person name="Wang K."/>
            <person name="Pan B."/>
            <person name="Chen J."/>
            <person name="Bao Y."/>
            <person name="Liu F."/>
            <person name="Qi X."/>
            <person name="Gang D.R."/>
            <person name="Wen J."/>
            <person name="Li J."/>
        </authorList>
    </citation>
    <scope>NUCLEOTIDE SEQUENCE</scope>
    <source>
        <strain evidence="13">Dzin_1.0</strain>
    </source>
</reference>
<organism evidence="13 14">
    <name type="scientific">Dioscorea zingiberensis</name>
    <dbReference type="NCBI Taxonomy" id="325984"/>
    <lineage>
        <taxon>Eukaryota</taxon>
        <taxon>Viridiplantae</taxon>
        <taxon>Streptophyta</taxon>
        <taxon>Embryophyta</taxon>
        <taxon>Tracheophyta</taxon>
        <taxon>Spermatophyta</taxon>
        <taxon>Magnoliopsida</taxon>
        <taxon>Liliopsida</taxon>
        <taxon>Dioscoreales</taxon>
        <taxon>Dioscoreaceae</taxon>
        <taxon>Dioscorea</taxon>
    </lineage>
</organism>
<keyword evidence="5" id="KW-0769">Symport</keyword>
<evidence type="ECO:0000256" key="12">
    <source>
        <dbReference type="SAM" id="Phobius"/>
    </source>
</evidence>
<keyword evidence="7 12" id="KW-0472">Membrane</keyword>
<dbReference type="Proteomes" id="UP001085076">
    <property type="component" value="Miscellaneous, Linkage group lg03"/>
</dbReference>
<evidence type="ECO:0000256" key="2">
    <source>
        <dbReference type="ARBA" id="ARBA00022448"/>
    </source>
</evidence>
<keyword evidence="6 12" id="KW-1133">Transmembrane helix</keyword>
<feature type="region of interest" description="Disordered" evidence="11">
    <location>
        <begin position="1"/>
        <end position="41"/>
    </location>
</feature>
<feature type="transmembrane region" description="Helical" evidence="12">
    <location>
        <begin position="75"/>
        <end position="94"/>
    </location>
</feature>
<gene>
    <name evidence="13" type="ORF">J5N97_014072</name>
</gene>
<dbReference type="GO" id="GO:0015203">
    <property type="term" value="F:polyamine transmembrane transporter activity"/>
    <property type="evidence" value="ECO:0007669"/>
    <property type="project" value="UniProtKB-ARBA"/>
</dbReference>
<dbReference type="InterPro" id="IPR002293">
    <property type="entry name" value="AA/rel_permease1"/>
</dbReference>
<feature type="transmembrane region" description="Helical" evidence="12">
    <location>
        <begin position="261"/>
        <end position="284"/>
    </location>
</feature>
<dbReference type="PANTHER" id="PTHR45826">
    <property type="entry name" value="POLYAMINE TRANSPORTER PUT1"/>
    <property type="match status" value="1"/>
</dbReference>
<reference evidence="13" key="1">
    <citation type="submission" date="2021-03" db="EMBL/GenBank/DDBJ databases">
        <authorList>
            <person name="Li Z."/>
            <person name="Yang C."/>
        </authorList>
    </citation>
    <scope>NUCLEOTIDE SEQUENCE</scope>
    <source>
        <strain evidence="13">Dzin_1.0</strain>
        <tissue evidence="13">Leaf</tissue>
    </source>
</reference>
<dbReference type="OrthoDB" id="5982228at2759"/>
<protein>
    <recommendedName>
        <fullName evidence="9">Polyamine transporter PUT1</fullName>
    </recommendedName>
    <alternativeName>
        <fullName evidence="10">Polyamine uptake transporter 1</fullName>
    </alternativeName>
</protein>
<dbReference type="GO" id="GO:0005886">
    <property type="term" value="C:plasma membrane"/>
    <property type="evidence" value="ECO:0007669"/>
    <property type="project" value="UniProtKB-SubCell"/>
</dbReference>
<evidence type="ECO:0000256" key="11">
    <source>
        <dbReference type="SAM" id="MobiDB-lite"/>
    </source>
</evidence>
<comment type="similarity">
    <text evidence="8">Belongs to the amino acid-polyamine-organocation (APC) superfamily. Polyamine:cation symporter (PHS) (TC 2.A.3.12) family.</text>
</comment>
<evidence type="ECO:0000256" key="1">
    <source>
        <dbReference type="ARBA" id="ARBA00004651"/>
    </source>
</evidence>
<dbReference type="Gene3D" id="1.20.1740.10">
    <property type="entry name" value="Amino acid/polyamine transporter I"/>
    <property type="match status" value="1"/>
</dbReference>
<comment type="subcellular location">
    <subcellularLocation>
        <location evidence="1">Cell membrane</location>
        <topology evidence="1">Multi-pass membrane protein</topology>
    </subcellularLocation>
</comment>
<evidence type="ECO:0000256" key="8">
    <source>
        <dbReference type="ARBA" id="ARBA00024041"/>
    </source>
</evidence>
<feature type="transmembrane region" description="Helical" evidence="12">
    <location>
        <begin position="166"/>
        <end position="186"/>
    </location>
</feature>
<evidence type="ECO:0000313" key="13">
    <source>
        <dbReference type="EMBL" id="KAJ0978598.1"/>
    </source>
</evidence>
<evidence type="ECO:0000256" key="10">
    <source>
        <dbReference type="ARBA" id="ARBA00080801"/>
    </source>
</evidence>
<dbReference type="PIRSF" id="PIRSF006060">
    <property type="entry name" value="AA_transporter"/>
    <property type="match status" value="1"/>
</dbReference>
<accession>A0A9D5CSI0</accession>
<dbReference type="EMBL" id="JAGGNH010000003">
    <property type="protein sequence ID" value="KAJ0978598.1"/>
    <property type="molecule type" value="Genomic_DNA"/>
</dbReference>
<dbReference type="GO" id="GO:0015293">
    <property type="term" value="F:symporter activity"/>
    <property type="evidence" value="ECO:0007669"/>
    <property type="project" value="UniProtKB-KW"/>
</dbReference>
<dbReference type="AlphaFoldDB" id="A0A9D5CSI0"/>
<dbReference type="PANTHER" id="PTHR45826:SF8">
    <property type="entry name" value="CATIONIC AMINO ACID TRANSPORTER"/>
    <property type="match status" value="1"/>
</dbReference>
<keyword evidence="2" id="KW-0813">Transport</keyword>
<proteinExistence type="inferred from homology"/>
<evidence type="ECO:0000256" key="5">
    <source>
        <dbReference type="ARBA" id="ARBA00022847"/>
    </source>
</evidence>
<feature type="transmembrane region" description="Helical" evidence="12">
    <location>
        <begin position="192"/>
        <end position="213"/>
    </location>
</feature>
<dbReference type="InterPro" id="IPR044566">
    <property type="entry name" value="RMV1-like"/>
</dbReference>
<feature type="transmembrane region" description="Helical" evidence="12">
    <location>
        <begin position="415"/>
        <end position="438"/>
    </location>
</feature>
<evidence type="ECO:0000256" key="4">
    <source>
        <dbReference type="ARBA" id="ARBA00022692"/>
    </source>
</evidence>
<feature type="compositionally biased region" description="Low complexity" evidence="11">
    <location>
        <begin position="30"/>
        <end position="41"/>
    </location>
</feature>